<dbReference type="SUPFAM" id="SSF47203">
    <property type="entry name" value="Acyl-CoA dehydrogenase C-terminal domain-like"/>
    <property type="match status" value="1"/>
</dbReference>
<evidence type="ECO:0000313" key="8">
    <source>
        <dbReference type="WBParaSite" id="snap_masked-unitig_31002-processed-gene-0.0-mRNA-1"/>
    </source>
</evidence>
<evidence type="ECO:0000259" key="6">
    <source>
        <dbReference type="Pfam" id="PF00441"/>
    </source>
</evidence>
<proteinExistence type="inferred from homology"/>
<dbReference type="SUPFAM" id="SSF56645">
    <property type="entry name" value="Acyl-CoA dehydrogenase NM domain-like"/>
    <property type="match status" value="1"/>
</dbReference>
<comment type="similarity">
    <text evidence="1">Belongs to the acyl-CoA dehydrogenase family.</text>
</comment>
<dbReference type="Proteomes" id="UP000095280">
    <property type="component" value="Unplaced"/>
</dbReference>
<dbReference type="GO" id="GO:0005739">
    <property type="term" value="C:mitochondrion"/>
    <property type="evidence" value="ECO:0007669"/>
    <property type="project" value="TreeGrafter"/>
</dbReference>
<dbReference type="GO" id="GO:0042758">
    <property type="term" value="P:long-chain fatty acid catabolic process"/>
    <property type="evidence" value="ECO:0007669"/>
    <property type="project" value="TreeGrafter"/>
</dbReference>
<dbReference type="WBParaSite" id="snap_masked-unitig_31002-processed-gene-0.0-mRNA-1">
    <property type="protein sequence ID" value="snap_masked-unitig_31002-processed-gene-0.0-mRNA-1"/>
    <property type="gene ID" value="snap_masked-unitig_31002-processed-gene-0.0"/>
</dbReference>
<dbReference type="GO" id="GO:0050660">
    <property type="term" value="F:flavin adenine dinucleotide binding"/>
    <property type="evidence" value="ECO:0007669"/>
    <property type="project" value="TreeGrafter"/>
</dbReference>
<feature type="region of interest" description="Disordered" evidence="5">
    <location>
        <begin position="829"/>
        <end position="894"/>
    </location>
</feature>
<keyword evidence="2" id="KW-0285">Flavoprotein</keyword>
<dbReference type="GO" id="GO:0033539">
    <property type="term" value="P:fatty acid beta-oxidation using acyl-CoA dehydrogenase"/>
    <property type="evidence" value="ECO:0007669"/>
    <property type="project" value="TreeGrafter"/>
</dbReference>
<dbReference type="GO" id="GO:0019254">
    <property type="term" value="P:carnitine metabolic process, CoA-linked"/>
    <property type="evidence" value="ECO:0007669"/>
    <property type="project" value="TreeGrafter"/>
</dbReference>
<dbReference type="InterPro" id="IPR009100">
    <property type="entry name" value="AcylCoA_DH/oxidase_NM_dom_sf"/>
</dbReference>
<sequence>MTRARGRSDLQGVQDAAMNPRRRLTFSMAIKPSSLTAGTSPPAGISLLPGGNSEYAGFRKGRKLDKMGLKAAGHAELFFEECALPASALLRPVRTAACYLIERAAQGAVLLSADMARPALSGCSRRLAATSANDAAFGRTLLGFADLLAALKTAFGLIVPRELLPVVSKRYDRYCIKVSASGLAAYSAFDACAIDAKKDDELRIKFNQFFSRAFLLASALLPPATAAAAAAAGRRRQLLTPWWCRKSIRYDLAIQANSADSASSRQAAAVAKRLPPPRRFASPLTIQHKLADLKTEICVARAFADQCIELQNEGRLDSFTASMAKLWCTEMQNRVAYDCVQLHGGWATYLPNQNLPALQSAESLSTGKRVPQSLPSQRGRHLAFQVEHAVKRVEVARACSRPAADSTAELQNFGAAHRAGAGERQRQDVAPLQVVDSIGVGIACGAPVSRKMMARSCSSSAWRRSRQAQALRQHTGVPANRRAPGGSAASCRRVQAEAGAEVQPASVGLRVPGHLLIAKLEYRTHYGQRTPHLQDDDIQPVLLQQGHPIIQDAIKSRAVALPSATSAPRCLWTSARSCLGRPDRRGPAAQIDLHRLQVRGVVRVSCLRLRLVSDRLVGREFPARWLLAAGVDGSLVEVAAVVAELRPQEFGSVPDPDSESCSRRLKKDLQAWCRSRHRSDLPAGNGGHCTTEQRCPRLVIALCWLADLKRFLEALFEAVGFARPPIKSARLTAQHHFMAGSSQTGRDGYRLLTGPAASGRHRAALLRQNLRASGAACSLEGASFSRPVMAADCLQSGARMSVTTSGWQLEQHDLTLTVIWRLRFGDEGAGRADPSLPGPASAACDSKRGTRPRIHDSLHGPSGTRRAGAALISDQTLVSPVPTAKWQTGRPPGT</sequence>
<feature type="region of interest" description="Disordered" evidence="5">
    <location>
        <begin position="470"/>
        <end position="489"/>
    </location>
</feature>
<dbReference type="InterPro" id="IPR036250">
    <property type="entry name" value="AcylCo_DH-like_C"/>
</dbReference>
<evidence type="ECO:0000256" key="1">
    <source>
        <dbReference type="ARBA" id="ARBA00009347"/>
    </source>
</evidence>
<name>A0A1I8JPM2_9PLAT</name>
<dbReference type="InterPro" id="IPR050741">
    <property type="entry name" value="Acyl-CoA_dehydrogenase"/>
</dbReference>
<dbReference type="Gene3D" id="1.20.140.10">
    <property type="entry name" value="Butyryl-CoA Dehydrogenase, subunit A, domain 3"/>
    <property type="match status" value="1"/>
</dbReference>
<dbReference type="PANTHER" id="PTHR48083">
    <property type="entry name" value="MEDIUM-CHAIN SPECIFIC ACYL-COA DEHYDROGENASE, MITOCHONDRIAL-RELATED"/>
    <property type="match status" value="1"/>
</dbReference>
<protein>
    <submittedName>
        <fullName evidence="8">Acyl-CoA_dh_1 domain-containing protein</fullName>
    </submittedName>
</protein>
<evidence type="ECO:0000256" key="3">
    <source>
        <dbReference type="ARBA" id="ARBA00022827"/>
    </source>
</evidence>
<evidence type="ECO:0000313" key="7">
    <source>
        <dbReference type="Proteomes" id="UP000095280"/>
    </source>
</evidence>
<dbReference type="InterPro" id="IPR009075">
    <property type="entry name" value="AcylCo_DH/oxidase_C"/>
</dbReference>
<evidence type="ECO:0000256" key="5">
    <source>
        <dbReference type="SAM" id="MobiDB-lite"/>
    </source>
</evidence>
<dbReference type="GO" id="GO:0004466">
    <property type="term" value="F:long-chain fatty acyl-CoA dehydrogenase activity"/>
    <property type="evidence" value="ECO:0007669"/>
    <property type="project" value="TreeGrafter"/>
</dbReference>
<reference evidence="8" key="1">
    <citation type="submission" date="2016-11" db="UniProtKB">
        <authorList>
            <consortium name="WormBaseParasite"/>
        </authorList>
    </citation>
    <scope>IDENTIFICATION</scope>
</reference>
<keyword evidence="4" id="KW-0560">Oxidoreductase</keyword>
<dbReference type="PANTHER" id="PTHR48083:SF20">
    <property type="entry name" value="LONG-CHAIN SPECIFIC ACYL-COA DEHYDROGENASE, MITOCHONDRIAL"/>
    <property type="match status" value="1"/>
</dbReference>
<accession>A0A1I8JPM2</accession>
<feature type="compositionally biased region" description="Basic and acidic residues" evidence="5">
    <location>
        <begin position="845"/>
        <end position="858"/>
    </location>
</feature>
<keyword evidence="3" id="KW-0274">FAD</keyword>
<organism evidence="7 8">
    <name type="scientific">Macrostomum lignano</name>
    <dbReference type="NCBI Taxonomy" id="282301"/>
    <lineage>
        <taxon>Eukaryota</taxon>
        <taxon>Metazoa</taxon>
        <taxon>Spiralia</taxon>
        <taxon>Lophotrochozoa</taxon>
        <taxon>Platyhelminthes</taxon>
        <taxon>Rhabditophora</taxon>
        <taxon>Macrostomorpha</taxon>
        <taxon>Macrostomida</taxon>
        <taxon>Macrostomidae</taxon>
        <taxon>Macrostomum</taxon>
    </lineage>
</organism>
<evidence type="ECO:0000256" key="2">
    <source>
        <dbReference type="ARBA" id="ARBA00022630"/>
    </source>
</evidence>
<keyword evidence="7" id="KW-1185">Reference proteome</keyword>
<evidence type="ECO:0000256" key="4">
    <source>
        <dbReference type="ARBA" id="ARBA00023002"/>
    </source>
</evidence>
<dbReference type="Pfam" id="PF00441">
    <property type="entry name" value="Acyl-CoA_dh_1"/>
    <property type="match status" value="1"/>
</dbReference>
<feature type="domain" description="Acyl-CoA dehydrogenase/oxidase C-terminal" evidence="6">
    <location>
        <begin position="278"/>
        <end position="347"/>
    </location>
</feature>
<dbReference type="AlphaFoldDB" id="A0A1I8JPM2"/>